<feature type="region of interest" description="Disordered" evidence="1">
    <location>
        <begin position="957"/>
        <end position="1011"/>
    </location>
</feature>
<comment type="caution">
    <text evidence="2">The sequence shown here is derived from an EMBL/GenBank/DDBJ whole genome shotgun (WGS) entry which is preliminary data.</text>
</comment>
<feature type="compositionally biased region" description="Acidic residues" evidence="1">
    <location>
        <begin position="990"/>
        <end position="1009"/>
    </location>
</feature>
<feature type="compositionally biased region" description="Acidic residues" evidence="1">
    <location>
        <begin position="285"/>
        <end position="304"/>
    </location>
</feature>
<feature type="compositionally biased region" description="Polar residues" evidence="1">
    <location>
        <begin position="975"/>
        <end position="985"/>
    </location>
</feature>
<feature type="region of interest" description="Disordered" evidence="1">
    <location>
        <begin position="356"/>
        <end position="463"/>
    </location>
</feature>
<feature type="compositionally biased region" description="Low complexity" evidence="1">
    <location>
        <begin position="957"/>
        <end position="974"/>
    </location>
</feature>
<feature type="compositionally biased region" description="Basic and acidic residues" evidence="1">
    <location>
        <begin position="179"/>
        <end position="195"/>
    </location>
</feature>
<gene>
    <name evidence="2" type="ORF">FOB64_004802</name>
</gene>
<organism evidence="2 3">
    <name type="scientific">Candida albicans</name>
    <name type="common">Yeast</name>
    <dbReference type="NCBI Taxonomy" id="5476"/>
    <lineage>
        <taxon>Eukaryota</taxon>
        <taxon>Fungi</taxon>
        <taxon>Dikarya</taxon>
        <taxon>Ascomycota</taxon>
        <taxon>Saccharomycotina</taxon>
        <taxon>Pichiomycetes</taxon>
        <taxon>Debaryomycetaceae</taxon>
        <taxon>Candida/Lodderomyces clade</taxon>
        <taxon>Candida</taxon>
    </lineage>
</organism>
<feature type="compositionally biased region" description="Polar residues" evidence="1">
    <location>
        <begin position="196"/>
        <end position="228"/>
    </location>
</feature>
<feature type="compositionally biased region" description="Polar residues" evidence="1">
    <location>
        <begin position="27"/>
        <end position="41"/>
    </location>
</feature>
<sequence>MRSFIKSHRKTDSTVSSTLESPLLENNHATSTHGHSNSATLISPPDDYYPPVSYSNRSSTTPIPSPKIQQHPQFTPPQANHSNSSSISSPKKLLTPIKNLFASSSHSKSTVTTPSSSENLSNCINGISPKESKVKFLKHKRKESHISITNELTKLPKEPLNSLYDNKTYTKLTSTTSESNDRSGHFADSNQRKSLLDPSTTTSELGPPISLSQTPSYASSDTSIAESESKFNTKTVLLDEIQLSENDKTTKKKQTSERMVDFEFPSKEIYETQNKKEQHQQSFYDQDEDNKDDDDNDDDDDDDNSSQFSFVHDMKGGRNTSVKYYKTKNSKNTNNDEGLSNTFNELDLGYEVDEFSDYDYENNGGDLDDEYDDFGGFEDDDEDENYNKSSVDNQSPERNVITPDLENKTAPESTNTREKLGESLPPIDSDRPNKRNKFNGSFHLSIVGPKTQSPKPSPTKSGFEEDILENYLDKSDRSSTNSDDSSLDQGDFDTCNFELFALNSPIINGLTIGNNLRHRGGRDRDFINTNRLIIHRKPIDFYDDNSNVSGFHLNNKERSKLYLHAFHGSIDDGFNKAMDEKVKQFDEFTTKLTNTSEHIKENIGLGITTATEANQEKSRSAYAGSISTNDSATSRLTAPTSDMVSSSTETSTIPINNASKSNIADTASFRQSVNDMMALLGSLESKQAKAEDENFLKKANNSNTQRNSIIDMMGILGKLEDDIDKQTGSTEKAKSEVRNSIVGMMDLLANLESKESNTGVGKTNAKNKEESKKLRSSVAGMMDLLANLENTTTTSDKPKQGNRKSVVDMMSTLSALQEPPVIENNANSNMQANTAKSLEHEPKRKASFKRYSWFNSQESLSIKGKSQVKECDPTDDNDKYNTSLDQDLLDEINQIPDDFDFDQKPPETEKYKRLSQERSGFYRSNSYNRKPKKTVISNQFLSNKIETLNKTVTFYKSSSPSSSIFDSRSRSVSRGPSTRSMNSFASVSEEVNEEDENLEENEGGGDENYSELIKEVNGDSSFRFQVIPSSYSSKDLRTIKEVTNSPNPNK</sequence>
<dbReference type="EMBL" id="JABWAD010000059">
    <property type="protein sequence ID" value="KAF6065029.1"/>
    <property type="molecule type" value="Genomic_DNA"/>
</dbReference>
<feature type="compositionally biased region" description="Basic and acidic residues" evidence="1">
    <location>
        <begin position="247"/>
        <end position="279"/>
    </location>
</feature>
<feature type="region of interest" description="Disordered" evidence="1">
    <location>
        <begin position="174"/>
        <end position="228"/>
    </location>
</feature>
<feature type="region of interest" description="Disordered" evidence="1">
    <location>
        <begin position="247"/>
        <end position="342"/>
    </location>
</feature>
<proteinExistence type="predicted"/>
<feature type="compositionally biased region" description="Low complexity" evidence="1">
    <location>
        <begin position="43"/>
        <end position="55"/>
    </location>
</feature>
<evidence type="ECO:0000313" key="3">
    <source>
        <dbReference type="Proteomes" id="UP000536275"/>
    </source>
</evidence>
<reference evidence="2 3" key="1">
    <citation type="submission" date="2020-03" db="EMBL/GenBank/DDBJ databases">
        <title>FDA dAtabase for Regulatory Grade micrObial Sequences (FDA-ARGOS): Supporting development and validation of Infectious Disease Dx tests.</title>
        <authorList>
            <person name="Campos J."/>
            <person name="Goldberg B."/>
            <person name="Tallon L."/>
            <person name="Sadzewicz L."/>
            <person name="Vavikolanu K."/>
            <person name="Mehta A."/>
            <person name="Aluvathingal J."/>
            <person name="Nadendla S."/>
            <person name="Nandy P."/>
            <person name="Geyer C."/>
            <person name="Yan Y."/>
            <person name="Sichtig H."/>
        </authorList>
    </citation>
    <scope>NUCLEOTIDE SEQUENCE [LARGE SCALE GENOMIC DNA]</scope>
    <source>
        <strain evidence="2 3">FDAARGOS_656</strain>
    </source>
</reference>
<dbReference type="Proteomes" id="UP000536275">
    <property type="component" value="Unassembled WGS sequence"/>
</dbReference>
<feature type="compositionally biased region" description="Basic and acidic residues" evidence="1">
    <location>
        <begin position="901"/>
        <end position="916"/>
    </location>
</feature>
<feature type="compositionally biased region" description="Basic and acidic residues" evidence="1">
    <location>
        <begin position="405"/>
        <end position="421"/>
    </location>
</feature>
<feature type="compositionally biased region" description="Low complexity" evidence="1">
    <location>
        <begin position="449"/>
        <end position="461"/>
    </location>
</feature>
<feature type="region of interest" description="Disordered" evidence="1">
    <location>
        <begin position="104"/>
        <end position="124"/>
    </location>
</feature>
<feature type="region of interest" description="Disordered" evidence="1">
    <location>
        <begin position="754"/>
        <end position="773"/>
    </location>
</feature>
<feature type="region of interest" description="Disordered" evidence="1">
    <location>
        <begin position="614"/>
        <end position="653"/>
    </location>
</feature>
<feature type="region of interest" description="Disordered" evidence="1">
    <location>
        <begin position="1"/>
        <end position="91"/>
    </location>
</feature>
<evidence type="ECO:0000313" key="2">
    <source>
        <dbReference type="EMBL" id="KAF6065029.1"/>
    </source>
</evidence>
<accession>A0A8H6F399</accession>
<name>A0A8H6F399_CANAX</name>
<feature type="compositionally biased region" description="Polar residues" evidence="1">
    <location>
        <begin position="625"/>
        <end position="653"/>
    </location>
</feature>
<protein>
    <submittedName>
        <fullName evidence="2">Uncharacterized protein</fullName>
    </submittedName>
</protein>
<feature type="compositionally biased region" description="Polar residues" evidence="1">
    <location>
        <begin position="56"/>
        <end position="81"/>
    </location>
</feature>
<feature type="compositionally biased region" description="Acidic residues" evidence="1">
    <location>
        <begin position="356"/>
        <end position="384"/>
    </location>
</feature>
<dbReference type="AlphaFoldDB" id="A0A8H6F399"/>
<feature type="compositionally biased region" description="Polar residues" evidence="1">
    <location>
        <begin position="388"/>
        <end position="397"/>
    </location>
</feature>
<feature type="region of interest" description="Disordered" evidence="1">
    <location>
        <begin position="898"/>
        <end position="917"/>
    </location>
</feature>
<evidence type="ECO:0000256" key="1">
    <source>
        <dbReference type="SAM" id="MobiDB-lite"/>
    </source>
</evidence>